<proteinExistence type="predicted"/>
<keyword evidence="2" id="KW-1185">Reference proteome</keyword>
<dbReference type="AlphaFoldDB" id="A0A3M7RPS4"/>
<name>A0A3M7RPS4_BRAPC</name>
<protein>
    <submittedName>
        <fullName evidence="1">Uncharacterized protein</fullName>
    </submittedName>
</protein>
<sequence length="77" mass="8581">MNTEDCESGDVEVKKNPIIQVKPMMQAIWIQKVKVSIDQNDDSDGKAKIDQVSAAIPDPTRPIHNENSKVLCPLFFA</sequence>
<accession>A0A3M7RPS4</accession>
<gene>
    <name evidence="1" type="ORF">BpHYR1_053770</name>
</gene>
<organism evidence="1 2">
    <name type="scientific">Brachionus plicatilis</name>
    <name type="common">Marine rotifer</name>
    <name type="synonym">Brachionus muelleri</name>
    <dbReference type="NCBI Taxonomy" id="10195"/>
    <lineage>
        <taxon>Eukaryota</taxon>
        <taxon>Metazoa</taxon>
        <taxon>Spiralia</taxon>
        <taxon>Gnathifera</taxon>
        <taxon>Rotifera</taxon>
        <taxon>Eurotatoria</taxon>
        <taxon>Monogononta</taxon>
        <taxon>Pseudotrocha</taxon>
        <taxon>Ploima</taxon>
        <taxon>Brachionidae</taxon>
        <taxon>Brachionus</taxon>
    </lineage>
</organism>
<reference evidence="1 2" key="1">
    <citation type="journal article" date="2018" name="Sci. Rep.">
        <title>Genomic signatures of local adaptation to the degree of environmental predictability in rotifers.</title>
        <authorList>
            <person name="Franch-Gras L."/>
            <person name="Hahn C."/>
            <person name="Garcia-Roger E.M."/>
            <person name="Carmona M.J."/>
            <person name="Serra M."/>
            <person name="Gomez A."/>
        </authorList>
    </citation>
    <scope>NUCLEOTIDE SEQUENCE [LARGE SCALE GENOMIC DNA]</scope>
    <source>
        <strain evidence="1">HYR1</strain>
    </source>
</reference>
<evidence type="ECO:0000313" key="2">
    <source>
        <dbReference type="Proteomes" id="UP000276133"/>
    </source>
</evidence>
<evidence type="ECO:0000313" key="1">
    <source>
        <dbReference type="EMBL" id="RNA25554.1"/>
    </source>
</evidence>
<comment type="caution">
    <text evidence="1">The sequence shown here is derived from an EMBL/GenBank/DDBJ whole genome shotgun (WGS) entry which is preliminary data.</text>
</comment>
<dbReference type="EMBL" id="REGN01002903">
    <property type="protein sequence ID" value="RNA25554.1"/>
    <property type="molecule type" value="Genomic_DNA"/>
</dbReference>
<dbReference type="Proteomes" id="UP000276133">
    <property type="component" value="Unassembled WGS sequence"/>
</dbReference>